<evidence type="ECO:0000313" key="1">
    <source>
        <dbReference type="EMBL" id="PSN88021.1"/>
    </source>
</evidence>
<sequence length="152" mass="17795">MIYELNVKSKKITVYSFRIPGFWRGIFFIGPKQAVRLSKNLLEKIDTKILRHVELALNNVEPELRQYLSDETVLGTILYYSGIKWIPWLEYSVHYTHGSIKESNNLRKKLLVAMSFSRYAESLALKGYKRAMWMFARYKIAQIAISPFALLV</sequence>
<protein>
    <submittedName>
        <fullName evidence="1">Uncharacterized protein</fullName>
    </submittedName>
</protein>
<dbReference type="AlphaFoldDB" id="A0A2R6ANU6"/>
<organism evidence="1 2">
    <name type="scientific">Candidatus Marsarchaeota G1 archaeon OSP_B</name>
    <dbReference type="NCBI Taxonomy" id="1978153"/>
    <lineage>
        <taxon>Archaea</taxon>
        <taxon>Candidatus Marsarchaeota</taxon>
        <taxon>Candidatus Marsarchaeota group 1</taxon>
    </lineage>
</organism>
<dbReference type="Proteomes" id="UP000240838">
    <property type="component" value="Unassembled WGS sequence"/>
</dbReference>
<gene>
    <name evidence="1" type="ORF">B9P99_06100</name>
</gene>
<proteinExistence type="predicted"/>
<evidence type="ECO:0000313" key="2">
    <source>
        <dbReference type="Proteomes" id="UP000240838"/>
    </source>
</evidence>
<dbReference type="EMBL" id="NEXA01000252">
    <property type="protein sequence ID" value="PSN88021.1"/>
    <property type="molecule type" value="Genomic_DNA"/>
</dbReference>
<name>A0A2R6ANU6_9ARCH</name>
<comment type="caution">
    <text evidence="1">The sequence shown here is derived from an EMBL/GenBank/DDBJ whole genome shotgun (WGS) entry which is preliminary data.</text>
</comment>
<reference evidence="1 2" key="1">
    <citation type="submission" date="2017-04" db="EMBL/GenBank/DDBJ databases">
        <title>Novel microbial lineages endemic to geothermal iron-oxide mats fill important gaps in the evolutionary history of Archaea.</title>
        <authorList>
            <person name="Jay Z.J."/>
            <person name="Beam J.P."/>
            <person name="Dlakic M."/>
            <person name="Rusch D.B."/>
            <person name="Kozubal M.A."/>
            <person name="Inskeep W.P."/>
        </authorList>
    </citation>
    <scope>NUCLEOTIDE SEQUENCE [LARGE SCALE GENOMIC DNA]</scope>
    <source>
        <strain evidence="1">OSP_B</strain>
    </source>
</reference>
<accession>A0A2R6ANU6</accession>